<dbReference type="Pfam" id="PF02653">
    <property type="entry name" value="BPD_transp_2"/>
    <property type="match status" value="1"/>
</dbReference>
<dbReference type="InterPro" id="IPR001851">
    <property type="entry name" value="ABC_transp_permease"/>
</dbReference>
<keyword evidence="4 7" id="KW-1133">Transmembrane helix</keyword>
<organism evidence="8 9">
    <name type="scientific">Streptomyces turgidiscabies (strain Car8)</name>
    <dbReference type="NCBI Taxonomy" id="698760"/>
    <lineage>
        <taxon>Bacteria</taxon>
        <taxon>Bacillati</taxon>
        <taxon>Actinomycetota</taxon>
        <taxon>Actinomycetes</taxon>
        <taxon>Kitasatosporales</taxon>
        <taxon>Streptomycetaceae</taxon>
        <taxon>Streptomyces</taxon>
    </lineage>
</organism>
<feature type="transmembrane region" description="Helical" evidence="7">
    <location>
        <begin position="248"/>
        <end position="265"/>
    </location>
</feature>
<dbReference type="PANTHER" id="PTHR32196:SF72">
    <property type="entry name" value="RIBOSE IMPORT PERMEASE PROTEIN RBSC"/>
    <property type="match status" value="1"/>
</dbReference>
<dbReference type="EMBL" id="AEJB01000263">
    <property type="protein sequence ID" value="ELP67809.1"/>
    <property type="molecule type" value="Genomic_DNA"/>
</dbReference>
<dbReference type="GeneID" id="97401576"/>
<evidence type="ECO:0000313" key="8">
    <source>
        <dbReference type="EMBL" id="ELP67809.1"/>
    </source>
</evidence>
<name>L7F9L7_STRT8</name>
<comment type="caution">
    <text evidence="8">The sequence shown here is derived from an EMBL/GenBank/DDBJ whole genome shotgun (WGS) entry which is preliminary data.</text>
</comment>
<evidence type="ECO:0000256" key="7">
    <source>
        <dbReference type="SAM" id="Phobius"/>
    </source>
</evidence>
<keyword evidence="3 7" id="KW-0812">Transmembrane</keyword>
<feature type="transmembrane region" description="Helical" evidence="7">
    <location>
        <begin position="199"/>
        <end position="220"/>
    </location>
</feature>
<feature type="transmembrane region" description="Helical" evidence="7">
    <location>
        <begin position="75"/>
        <end position="93"/>
    </location>
</feature>
<dbReference type="PANTHER" id="PTHR32196">
    <property type="entry name" value="ABC TRANSPORTER PERMEASE PROTEIN YPHD-RELATED-RELATED"/>
    <property type="match status" value="1"/>
</dbReference>
<keyword evidence="5 7" id="KW-0472">Membrane</keyword>
<feature type="transmembrane region" description="Helical" evidence="7">
    <location>
        <begin position="285"/>
        <end position="308"/>
    </location>
</feature>
<comment type="subcellular location">
    <subcellularLocation>
        <location evidence="1">Cell membrane</location>
        <topology evidence="1">Multi-pass membrane protein</topology>
    </subcellularLocation>
</comment>
<feature type="transmembrane region" description="Helical" evidence="7">
    <location>
        <begin position="126"/>
        <end position="145"/>
    </location>
</feature>
<proteinExistence type="predicted"/>
<dbReference type="PATRIC" id="fig|698760.3.peg.3447"/>
<dbReference type="CDD" id="cd06579">
    <property type="entry name" value="TM_PBP1_transp_AraH_like"/>
    <property type="match status" value="1"/>
</dbReference>
<protein>
    <submittedName>
        <fullName evidence="8">Amino acid or sugar ABC transporter, permease protein</fullName>
    </submittedName>
</protein>
<evidence type="ECO:0000256" key="1">
    <source>
        <dbReference type="ARBA" id="ARBA00004651"/>
    </source>
</evidence>
<dbReference type="AlphaFoldDB" id="L7F9L7"/>
<keyword evidence="9" id="KW-1185">Reference proteome</keyword>
<dbReference type="GO" id="GO:0022857">
    <property type="term" value="F:transmembrane transporter activity"/>
    <property type="evidence" value="ECO:0007669"/>
    <property type="project" value="InterPro"/>
</dbReference>
<evidence type="ECO:0000313" key="9">
    <source>
        <dbReference type="Proteomes" id="UP000010931"/>
    </source>
</evidence>
<feature type="transmembrane region" description="Helical" evidence="7">
    <location>
        <begin position="100"/>
        <end position="120"/>
    </location>
</feature>
<accession>L7F9L7</accession>
<evidence type="ECO:0000256" key="4">
    <source>
        <dbReference type="ARBA" id="ARBA00022989"/>
    </source>
</evidence>
<sequence length="355" mass="36145">MTPTTEAKSVKSVKPAGPDDDTTTPRSLRSAALGAAWRNMKGTRSLALVVLLVLLAVFGAAYPDNFLTAYNLRSVAIEAASYCVLAIGMTFVMTTGGIDLSVGSVLIFSGVVGVKVMSALGGGGPLTLLAGLVTTMATGLAWGVLNGLLVTKAKLPPLIATLATLSAAGGGALVLTNGLDLRGVPDSLVSGLGFGRFLGIPYTVWLAIGLTIGGAIVLGLTRFGTYTRTIGSNVEAARRAGIAVDRHLIKVYALCGLLAGIAAYVNLARFSTTTVGGHTGDNLQAIVATVLGGTSLFGGVGSVLGTAFGSLIPAVLSNGLVIIGLQPFWQQVAVGAVLAGVVYVDHVNRRRRTLR</sequence>
<evidence type="ECO:0000256" key="6">
    <source>
        <dbReference type="SAM" id="MobiDB-lite"/>
    </source>
</evidence>
<gene>
    <name evidence="8" type="ORF">STRTUCAR8_03369</name>
</gene>
<feature type="region of interest" description="Disordered" evidence="6">
    <location>
        <begin position="1"/>
        <end position="26"/>
    </location>
</feature>
<dbReference type="RefSeq" id="WP_006377043.1">
    <property type="nucleotide sequence ID" value="NZ_AEJB01000263.1"/>
</dbReference>
<dbReference type="Proteomes" id="UP000010931">
    <property type="component" value="Unassembled WGS sequence"/>
</dbReference>
<dbReference type="STRING" id="85558.T45_00060"/>
<evidence type="ECO:0000256" key="2">
    <source>
        <dbReference type="ARBA" id="ARBA00022475"/>
    </source>
</evidence>
<reference evidence="8 9" key="1">
    <citation type="journal article" date="2011" name="Plasmid">
        <title>Streptomyces turgidiscabies Car8 contains a modular pathogenicity island that shares virulence genes with other actinobacterial plant pathogens.</title>
        <authorList>
            <person name="Huguet-Tapia J.C."/>
            <person name="Badger J.H."/>
            <person name="Loria R."/>
            <person name="Pettis G.S."/>
        </authorList>
    </citation>
    <scope>NUCLEOTIDE SEQUENCE [LARGE SCALE GENOMIC DNA]</scope>
    <source>
        <strain evidence="8 9">Car8</strain>
    </source>
</reference>
<feature type="transmembrane region" description="Helical" evidence="7">
    <location>
        <begin position="157"/>
        <end position="179"/>
    </location>
</feature>
<evidence type="ECO:0000256" key="3">
    <source>
        <dbReference type="ARBA" id="ARBA00022692"/>
    </source>
</evidence>
<feature type="transmembrane region" description="Helical" evidence="7">
    <location>
        <begin position="46"/>
        <end position="63"/>
    </location>
</feature>
<dbReference type="GO" id="GO:0005886">
    <property type="term" value="C:plasma membrane"/>
    <property type="evidence" value="ECO:0007669"/>
    <property type="project" value="UniProtKB-SubCell"/>
</dbReference>
<evidence type="ECO:0000256" key="5">
    <source>
        <dbReference type="ARBA" id="ARBA00023136"/>
    </source>
</evidence>
<keyword evidence="2" id="KW-1003">Cell membrane</keyword>